<feature type="domain" description="DUF7779" evidence="4">
    <location>
        <begin position="427"/>
        <end position="512"/>
    </location>
</feature>
<keyword evidence="6" id="KW-1185">Reference proteome</keyword>
<evidence type="ECO:0000313" key="6">
    <source>
        <dbReference type="Proteomes" id="UP001301958"/>
    </source>
</evidence>
<evidence type="ECO:0000259" key="2">
    <source>
        <dbReference type="Pfam" id="PF00931"/>
    </source>
</evidence>
<sequence>MDPLTAVSLAGVIVQFVEVGTKTAKRLSDFRDHINAKLPLIVEGLDRIKDQVESGLFKPPAQASLVSVIQECCRAAQELNELLERATPSAADSSWQRMGKGIVSLTLDKKINDLDEAIKHYTDVLEFHQIAWLIATAGAKSLTAKGESTTRTFWLVPFDRNSSFVGRDTIFQAIDQAFTVSEGSQPKAALCGLGGIGKSQIALEYCYRVRGKASVFWVNAATASRFKESFNLIANECGLTGQSDSTSDAVLAVHDWLQYRYDKPWVMVIDNIDDSKAFFEDQISSDKTPWSCIPRNDQGTLLFTTRAQDIARRVSNSNPRQFVMIPKLDEDDAFSLVQRRMEEVVPYDEESIHTLLEELEYIPLAITQALAYILEHEITTTEYLGEYYRNDATRLQLIDYDFTDHGRQDNTLESVAKTWSISFKSIAKKNTPAAKLLCLISFFEHQSIPSELLLGIDYHILDDQGGLKNKVIMEDDLKRALATLRAYSFINLNGKGTKRTLSTHRLVQITTKWWLEHEGKYFAELDNWPFVALCSLARCFPEPAMNLPSNYRELCQPLLPHADLALKHNFDKVPVETKKDVDLARARLLVGVGRYLISIGDYKQGRASLEESYLLRQTHLGETHTDSMACMGLLVWLLGSTGSDISVAIRLGEHLLNLRTEILGKDHPATIDLESDHAAALAQLEDPTKNELALNMQRDAVERSERVLGRHHPDTLNCMAHLASQLHDFGRSREDCLMESISLWREVCDEKAKLLFDKIDLLASRHNLALALLDHPSLNCKEEGMTLLQSVLKDKVEAMGLDHRETLVTAHALMLSFRQCGQLQKALKLSDEVAIASYNGPRRNNEHSLQLVGQIWLLREEIEAEIASEPEESLNGSPVSTLNEQNNEWGDRGWCVK</sequence>
<dbReference type="Pfam" id="PF25000">
    <property type="entry name" value="DUF7779"/>
    <property type="match status" value="1"/>
</dbReference>
<dbReference type="Pfam" id="PF00931">
    <property type="entry name" value="NB-ARC"/>
    <property type="match status" value="1"/>
</dbReference>
<evidence type="ECO:0000259" key="4">
    <source>
        <dbReference type="Pfam" id="PF25000"/>
    </source>
</evidence>
<feature type="domain" description="NACHT-NTPase and P-loop NTPases N-terminal" evidence="3">
    <location>
        <begin position="24"/>
        <end position="125"/>
    </location>
</feature>
<dbReference type="AlphaFoldDB" id="A0AAN6YQA1"/>
<feature type="region of interest" description="Disordered" evidence="1">
    <location>
        <begin position="868"/>
        <end position="897"/>
    </location>
</feature>
<accession>A0AAN6YQA1</accession>
<dbReference type="SUPFAM" id="SSF52540">
    <property type="entry name" value="P-loop containing nucleoside triphosphate hydrolases"/>
    <property type="match status" value="1"/>
</dbReference>
<dbReference type="InterPro" id="IPR053137">
    <property type="entry name" value="NLR-like"/>
</dbReference>
<proteinExistence type="predicted"/>
<evidence type="ECO:0000256" key="1">
    <source>
        <dbReference type="SAM" id="MobiDB-lite"/>
    </source>
</evidence>
<dbReference type="InterPro" id="IPR002182">
    <property type="entry name" value="NB-ARC"/>
</dbReference>
<dbReference type="Gene3D" id="1.25.40.10">
    <property type="entry name" value="Tetratricopeptide repeat domain"/>
    <property type="match status" value="2"/>
</dbReference>
<evidence type="ECO:0000259" key="3">
    <source>
        <dbReference type="Pfam" id="PF17107"/>
    </source>
</evidence>
<protein>
    <submittedName>
        <fullName evidence="5">Short-chain dehydrogenase</fullName>
    </submittedName>
</protein>
<dbReference type="Pfam" id="PF17107">
    <property type="entry name" value="SesA"/>
    <property type="match status" value="1"/>
</dbReference>
<evidence type="ECO:0000313" key="5">
    <source>
        <dbReference type="EMBL" id="KAK4223001.1"/>
    </source>
</evidence>
<reference evidence="5" key="2">
    <citation type="submission" date="2023-05" db="EMBL/GenBank/DDBJ databases">
        <authorList>
            <consortium name="Lawrence Berkeley National Laboratory"/>
            <person name="Steindorff A."/>
            <person name="Hensen N."/>
            <person name="Bonometti L."/>
            <person name="Westerberg I."/>
            <person name="Brannstrom I.O."/>
            <person name="Guillou S."/>
            <person name="Cros-Aarteil S."/>
            <person name="Calhoun S."/>
            <person name="Haridas S."/>
            <person name="Kuo A."/>
            <person name="Mondo S."/>
            <person name="Pangilinan J."/>
            <person name="Riley R."/>
            <person name="Labutti K."/>
            <person name="Andreopoulos B."/>
            <person name="Lipzen A."/>
            <person name="Chen C."/>
            <person name="Yanf M."/>
            <person name="Daum C."/>
            <person name="Ng V."/>
            <person name="Clum A."/>
            <person name="Ohm R."/>
            <person name="Martin F."/>
            <person name="Silar P."/>
            <person name="Natvig D."/>
            <person name="Lalanne C."/>
            <person name="Gautier V."/>
            <person name="Ament-Velasquez S.L."/>
            <person name="Kruys A."/>
            <person name="Hutchinson M.I."/>
            <person name="Powell A.J."/>
            <person name="Barry K."/>
            <person name="Miller A.N."/>
            <person name="Grigoriev I.V."/>
            <person name="Debuchy R."/>
            <person name="Gladieux P."/>
            <person name="Thoren M.H."/>
            <person name="Johannesson H."/>
        </authorList>
    </citation>
    <scope>NUCLEOTIDE SEQUENCE</scope>
    <source>
        <strain evidence="5">CBS 990.96</strain>
    </source>
</reference>
<dbReference type="Pfam" id="PF13374">
    <property type="entry name" value="TPR_10"/>
    <property type="match status" value="1"/>
</dbReference>
<dbReference type="PANTHER" id="PTHR46082:SF6">
    <property type="entry name" value="AAA+ ATPASE DOMAIN-CONTAINING PROTEIN-RELATED"/>
    <property type="match status" value="1"/>
</dbReference>
<feature type="compositionally biased region" description="Polar residues" evidence="1">
    <location>
        <begin position="874"/>
        <end position="888"/>
    </location>
</feature>
<dbReference type="Gene3D" id="3.40.50.300">
    <property type="entry name" value="P-loop containing nucleotide triphosphate hydrolases"/>
    <property type="match status" value="1"/>
</dbReference>
<dbReference type="PANTHER" id="PTHR46082">
    <property type="entry name" value="ATP/GTP-BINDING PROTEIN-RELATED"/>
    <property type="match status" value="1"/>
</dbReference>
<feature type="domain" description="NB-ARC" evidence="2">
    <location>
        <begin position="181"/>
        <end position="339"/>
    </location>
</feature>
<gene>
    <name evidence="5" type="ORF">QBC38DRAFT_512627</name>
</gene>
<dbReference type="InterPro" id="IPR031352">
    <property type="entry name" value="SesA"/>
</dbReference>
<organism evidence="5 6">
    <name type="scientific">Podospora fimiseda</name>
    <dbReference type="NCBI Taxonomy" id="252190"/>
    <lineage>
        <taxon>Eukaryota</taxon>
        <taxon>Fungi</taxon>
        <taxon>Dikarya</taxon>
        <taxon>Ascomycota</taxon>
        <taxon>Pezizomycotina</taxon>
        <taxon>Sordariomycetes</taxon>
        <taxon>Sordariomycetidae</taxon>
        <taxon>Sordariales</taxon>
        <taxon>Podosporaceae</taxon>
        <taxon>Podospora</taxon>
    </lineage>
</organism>
<dbReference type="SUPFAM" id="SSF48452">
    <property type="entry name" value="TPR-like"/>
    <property type="match status" value="1"/>
</dbReference>
<reference evidence="5" key="1">
    <citation type="journal article" date="2023" name="Mol. Phylogenet. Evol.">
        <title>Genome-scale phylogeny and comparative genomics of the fungal order Sordariales.</title>
        <authorList>
            <person name="Hensen N."/>
            <person name="Bonometti L."/>
            <person name="Westerberg I."/>
            <person name="Brannstrom I.O."/>
            <person name="Guillou S."/>
            <person name="Cros-Aarteil S."/>
            <person name="Calhoun S."/>
            <person name="Haridas S."/>
            <person name="Kuo A."/>
            <person name="Mondo S."/>
            <person name="Pangilinan J."/>
            <person name="Riley R."/>
            <person name="LaButti K."/>
            <person name="Andreopoulos B."/>
            <person name="Lipzen A."/>
            <person name="Chen C."/>
            <person name="Yan M."/>
            <person name="Daum C."/>
            <person name="Ng V."/>
            <person name="Clum A."/>
            <person name="Steindorff A."/>
            <person name="Ohm R.A."/>
            <person name="Martin F."/>
            <person name="Silar P."/>
            <person name="Natvig D.O."/>
            <person name="Lalanne C."/>
            <person name="Gautier V."/>
            <person name="Ament-Velasquez S.L."/>
            <person name="Kruys A."/>
            <person name="Hutchinson M.I."/>
            <person name="Powell A.J."/>
            <person name="Barry K."/>
            <person name="Miller A.N."/>
            <person name="Grigoriev I.V."/>
            <person name="Debuchy R."/>
            <person name="Gladieux P."/>
            <person name="Hiltunen Thoren M."/>
            <person name="Johannesson H."/>
        </authorList>
    </citation>
    <scope>NUCLEOTIDE SEQUENCE</scope>
    <source>
        <strain evidence="5">CBS 990.96</strain>
    </source>
</reference>
<dbReference type="InterPro" id="IPR011990">
    <property type="entry name" value="TPR-like_helical_dom_sf"/>
</dbReference>
<dbReference type="EMBL" id="MU865444">
    <property type="protein sequence ID" value="KAK4223001.1"/>
    <property type="molecule type" value="Genomic_DNA"/>
</dbReference>
<dbReference type="Proteomes" id="UP001301958">
    <property type="component" value="Unassembled WGS sequence"/>
</dbReference>
<dbReference type="GO" id="GO:0043531">
    <property type="term" value="F:ADP binding"/>
    <property type="evidence" value="ECO:0007669"/>
    <property type="project" value="InterPro"/>
</dbReference>
<name>A0AAN6YQA1_9PEZI</name>
<comment type="caution">
    <text evidence="5">The sequence shown here is derived from an EMBL/GenBank/DDBJ whole genome shotgun (WGS) entry which is preliminary data.</text>
</comment>
<dbReference type="InterPro" id="IPR027417">
    <property type="entry name" value="P-loop_NTPase"/>
</dbReference>
<dbReference type="InterPro" id="IPR056681">
    <property type="entry name" value="DUF7779"/>
</dbReference>